<evidence type="ECO:0000313" key="11">
    <source>
        <dbReference type="Proteomes" id="UP000002173"/>
    </source>
</evidence>
<name>A7AWG1_BABBO</name>
<feature type="binding site" evidence="7">
    <location>
        <position position="171"/>
    </location>
    <ligand>
        <name>Zn(2+)</name>
        <dbReference type="ChEBI" id="CHEBI:29105"/>
    </ligand>
</feature>
<evidence type="ECO:0000256" key="3">
    <source>
        <dbReference type="ARBA" id="ARBA00022723"/>
    </source>
</evidence>
<dbReference type="Proteomes" id="UP000002173">
    <property type="component" value="Unassembled WGS sequence"/>
</dbReference>
<evidence type="ECO:0000313" key="10">
    <source>
        <dbReference type="EMBL" id="EDO05389.1"/>
    </source>
</evidence>
<dbReference type="GO" id="GO:0000122">
    <property type="term" value="P:negative regulation of transcription by RNA polymerase II"/>
    <property type="evidence" value="ECO:0007669"/>
    <property type="project" value="TreeGrafter"/>
</dbReference>
<protein>
    <recommendedName>
        <fullName evidence="1">protein acetyllysine N-acetyltransferase</fullName>
        <ecNumber evidence="1">2.3.1.286</ecNumber>
    </recommendedName>
</protein>
<gene>
    <name evidence="10" type="ORF">BBOV_I003070</name>
</gene>
<feature type="binding site" evidence="7">
    <location>
        <position position="199"/>
    </location>
    <ligand>
        <name>Zn(2+)</name>
        <dbReference type="ChEBI" id="CHEBI:29105"/>
    </ligand>
</feature>
<feature type="binding site" evidence="7">
    <location>
        <position position="196"/>
    </location>
    <ligand>
        <name>Zn(2+)</name>
        <dbReference type="ChEBI" id="CHEBI:29105"/>
    </ligand>
</feature>
<feature type="active site" description="Proton acceptor" evidence="7">
    <location>
        <position position="163"/>
    </location>
</feature>
<dbReference type="GeneID" id="5477173"/>
<keyword evidence="5" id="KW-0520">NAD</keyword>
<dbReference type="Gene3D" id="2.20.28.200">
    <property type="match status" value="1"/>
</dbReference>
<dbReference type="InParanoid" id="A7AWG1"/>
<evidence type="ECO:0000256" key="2">
    <source>
        <dbReference type="ARBA" id="ARBA00022679"/>
    </source>
</evidence>
<feature type="domain" description="Deacetylase sirtuin-type" evidence="9">
    <location>
        <begin position="30"/>
        <end position="300"/>
    </location>
</feature>
<reference evidence="10 11" key="1">
    <citation type="journal article" date="2007" name="PLoS Pathog.">
        <title>Genome sequence of Babesia bovis and comparative analysis of apicomplexan hemoprotozoa.</title>
        <authorList>
            <person name="Brayton K.A."/>
            <person name="Lau A.O.T."/>
            <person name="Herndon D.R."/>
            <person name="Hannick L."/>
            <person name="Kappmeyer L.S."/>
            <person name="Berens S.J."/>
            <person name="Bidwell S.L."/>
            <person name="Brown W.C."/>
            <person name="Crabtree J."/>
            <person name="Fadrosh D."/>
            <person name="Feldblum T."/>
            <person name="Forberger H.A."/>
            <person name="Haas B.J."/>
            <person name="Howell J.M."/>
            <person name="Khouri H."/>
            <person name="Koo H."/>
            <person name="Mann D.J."/>
            <person name="Norimine J."/>
            <person name="Paulsen I.T."/>
            <person name="Radune D."/>
            <person name="Ren Q."/>
            <person name="Smith R.K. Jr."/>
            <person name="Suarez C.E."/>
            <person name="White O."/>
            <person name="Wortman J.R."/>
            <person name="Knowles D.P. Jr."/>
            <person name="McElwain T.F."/>
            <person name="Nene V.M."/>
        </authorList>
    </citation>
    <scope>NUCLEOTIDE SEQUENCE [LARGE SCALE GENOMIC DNA]</scope>
    <source>
        <strain evidence="10">T2Bo</strain>
    </source>
</reference>
<dbReference type="InterPro" id="IPR003000">
    <property type="entry name" value="Sirtuin"/>
</dbReference>
<dbReference type="Pfam" id="PF02146">
    <property type="entry name" value="SIR2"/>
    <property type="match status" value="1"/>
</dbReference>
<dbReference type="GO" id="GO:0017136">
    <property type="term" value="F:histone deacetylase activity, NAD-dependent"/>
    <property type="evidence" value="ECO:0007669"/>
    <property type="project" value="TreeGrafter"/>
</dbReference>
<dbReference type="InterPro" id="IPR026590">
    <property type="entry name" value="Ssirtuin_cat_dom"/>
</dbReference>
<dbReference type="AlphaFoldDB" id="A7AWG1"/>
<keyword evidence="11" id="KW-1185">Reference proteome</keyword>
<dbReference type="GO" id="GO:0070403">
    <property type="term" value="F:NAD+ binding"/>
    <property type="evidence" value="ECO:0007669"/>
    <property type="project" value="InterPro"/>
</dbReference>
<feature type="region of interest" description="Disordered" evidence="8">
    <location>
        <begin position="1"/>
        <end position="22"/>
    </location>
</feature>
<accession>A7AWG1</accession>
<evidence type="ECO:0000256" key="7">
    <source>
        <dbReference type="PROSITE-ProRule" id="PRU00236"/>
    </source>
</evidence>
<dbReference type="SUPFAM" id="SSF52467">
    <property type="entry name" value="DHS-like NAD/FAD-binding domain"/>
    <property type="match status" value="1"/>
</dbReference>
<reference evidence="11" key="2">
    <citation type="journal article" date="2020" name="Data Brief">
        <title>Transcriptome dataset of Babesia bovis life stages within vertebrate and invertebrate hosts.</title>
        <authorList>
            <person name="Ueti M.W."/>
            <person name="Johnson W.C."/>
            <person name="Kappmeyer L.S."/>
            <person name="Herndon D.R."/>
            <person name="Mousel M.R."/>
            <person name="Reif K.E."/>
            <person name="Taus N.S."/>
            <person name="Ifeonu O.O."/>
            <person name="Silva J.C."/>
            <person name="Suarez C.E."/>
            <person name="Brayton K.A."/>
        </authorList>
    </citation>
    <scope>NUCLEOTIDE SEQUENCE [LARGE SCALE GENOMIC DNA]</scope>
</reference>
<dbReference type="KEGG" id="bbo:BBOV_I003070"/>
<dbReference type="InterPro" id="IPR029035">
    <property type="entry name" value="DHS-like_NAD/FAD-binding_dom"/>
</dbReference>
<evidence type="ECO:0000259" key="9">
    <source>
        <dbReference type="PROSITE" id="PS50305"/>
    </source>
</evidence>
<dbReference type="EC" id="2.3.1.286" evidence="1"/>
<sequence>MASSALKYANQLRPNDNKGPCGGVQLFDNPADISKKFKQTVELLTRAKNVVLHSGAGMSTAAGIPDFRGPSGVWTVMSHKRVGNKKRKMTDGDCTVKDTSNTCVEFGTTKLEPVEFSHALPSEAHLATLALLRAGYIRTVITQNIDGLHAISGMKHSECIELHGNVFIERCIFCARRYLRPYVAPTISFKPTGSHCGLCNFPPYGILTDVVLDWFDRYEDHFEKRAISHAEEADFHLTLGSSLHVEPACCYASSEHFRKENAPLVIVNYQKTRLDPEADVVLHCDVNQICKKLLKTFNIEAPTFIRKYYMVALRHGNSGSNTLLLRFPCIKSVMVDGMYTMASGVTHRCLDITRGLHEFSYTGNFEMSLQLWFEAEMKLKVVYSKEPILNGTVWQISLAATCGKYGNQNTEPLLHEFCEVYDQPVTVSSLTLAHNANMIPKSEVCRIVGILDCTDRVIPDYEYQSMPMHVKRLYELYSKLNDSGKVNIQGLLDVKVEDILDTLDAIDNVEVLPDITKASIRVGLELNLGSVDRNQFCIDVDALVDATPGNTFTVQAKRFHHMQLLCLSGHEFGELVSNVTKVMRLCLPRKIKPVTSSRLTTINTMERLTHYAIQCSVERVMQHRDVTPPMVNVLKIFTTQFPLWILSYLTDMFECR</sequence>
<dbReference type="eggNOG" id="KOG1905">
    <property type="taxonomic scope" value="Eukaryota"/>
</dbReference>
<organism evidence="10 11">
    <name type="scientific">Babesia bovis</name>
    <dbReference type="NCBI Taxonomy" id="5865"/>
    <lineage>
        <taxon>Eukaryota</taxon>
        <taxon>Sar</taxon>
        <taxon>Alveolata</taxon>
        <taxon>Apicomplexa</taxon>
        <taxon>Aconoidasida</taxon>
        <taxon>Piroplasmida</taxon>
        <taxon>Babesiidae</taxon>
        <taxon>Babesia</taxon>
    </lineage>
</organism>
<dbReference type="PANTHER" id="PTHR11085:SF12">
    <property type="entry name" value="NAD-DEPENDENT PROTEIN DEACYLASE SIRTUIN-6"/>
    <property type="match status" value="1"/>
</dbReference>
<feature type="binding site" evidence="7">
    <location>
        <position position="174"/>
    </location>
    <ligand>
        <name>Zn(2+)</name>
        <dbReference type="ChEBI" id="CHEBI:29105"/>
    </ligand>
</feature>
<evidence type="ECO:0000256" key="5">
    <source>
        <dbReference type="ARBA" id="ARBA00023027"/>
    </source>
</evidence>
<dbReference type="VEuPathDB" id="PiroplasmaDB:BBOV_I003070"/>
<dbReference type="GO" id="GO:0046872">
    <property type="term" value="F:metal ion binding"/>
    <property type="evidence" value="ECO:0007669"/>
    <property type="project" value="UniProtKB-KW"/>
</dbReference>
<evidence type="ECO:0000256" key="8">
    <source>
        <dbReference type="SAM" id="MobiDB-lite"/>
    </source>
</evidence>
<dbReference type="GO" id="GO:0005634">
    <property type="term" value="C:nucleus"/>
    <property type="evidence" value="ECO:0007669"/>
    <property type="project" value="TreeGrafter"/>
</dbReference>
<keyword evidence="2" id="KW-0808">Transferase</keyword>
<dbReference type="STRING" id="5865.A7AWG1"/>
<dbReference type="InterPro" id="IPR050134">
    <property type="entry name" value="NAD-dep_sirtuin_deacylases"/>
</dbReference>
<dbReference type="GO" id="GO:0003714">
    <property type="term" value="F:transcription corepressor activity"/>
    <property type="evidence" value="ECO:0007669"/>
    <property type="project" value="TreeGrafter"/>
</dbReference>
<comment type="similarity">
    <text evidence="6">Belongs to the sirtuin family. Class IV subfamily.</text>
</comment>
<evidence type="ECO:0000256" key="4">
    <source>
        <dbReference type="ARBA" id="ARBA00022833"/>
    </source>
</evidence>
<dbReference type="Gene3D" id="3.40.50.1220">
    <property type="entry name" value="TPP-binding domain"/>
    <property type="match status" value="1"/>
</dbReference>
<keyword evidence="3 7" id="KW-0479">Metal-binding</keyword>
<dbReference type="OMA" id="RYEDHFE"/>
<evidence type="ECO:0000256" key="6">
    <source>
        <dbReference type="ARBA" id="ARBA00038170"/>
    </source>
</evidence>
<evidence type="ECO:0000256" key="1">
    <source>
        <dbReference type="ARBA" id="ARBA00012928"/>
    </source>
</evidence>
<comment type="caution">
    <text evidence="10">The sequence shown here is derived from an EMBL/GenBank/DDBJ whole genome shotgun (WGS) entry which is preliminary data.</text>
</comment>
<dbReference type="RefSeq" id="XP_001608957.1">
    <property type="nucleotide sequence ID" value="XM_001608907.1"/>
</dbReference>
<proteinExistence type="inferred from homology"/>
<dbReference type="PROSITE" id="PS50305">
    <property type="entry name" value="SIRTUIN"/>
    <property type="match status" value="1"/>
</dbReference>
<dbReference type="PANTHER" id="PTHR11085">
    <property type="entry name" value="NAD-DEPENDENT PROTEIN DEACYLASE SIRTUIN-5, MITOCHONDRIAL-RELATED"/>
    <property type="match status" value="1"/>
</dbReference>
<dbReference type="EMBL" id="AAXT01000005">
    <property type="protein sequence ID" value="EDO05389.1"/>
    <property type="molecule type" value="Genomic_DNA"/>
</dbReference>
<keyword evidence="4 7" id="KW-0862">Zinc</keyword>
<reference evidence="11" key="3">
    <citation type="journal article" date="2021" name="Int. J. Parasitol.">
        <title>Comparative analysis of gene expression between Babesia bovis blood stages and kinetes allowed by improved genome annotation.</title>
        <authorList>
            <person name="Ueti M.W."/>
            <person name="Johnson W.C."/>
            <person name="Kappmeyer L.S."/>
            <person name="Herndon D.R."/>
            <person name="Mousel M.R."/>
            <person name="Reif K.E."/>
            <person name="Taus N.S."/>
            <person name="Ifeonu O.O."/>
            <person name="Silva J.C."/>
            <person name="Suarez C.E."/>
            <person name="Brayton K.A."/>
        </authorList>
    </citation>
    <scope>NUCLEOTIDE SEQUENCE [LARGE SCALE GENOMIC DNA]</scope>
</reference>